<dbReference type="PROSITE" id="PS51140">
    <property type="entry name" value="CUE"/>
    <property type="match status" value="1"/>
</dbReference>
<dbReference type="PANTHER" id="PTHR12419:SF7">
    <property type="entry name" value="OTU DOMAIN-CONTAINING PROTEIN 3"/>
    <property type="match status" value="1"/>
</dbReference>
<evidence type="ECO:0000256" key="5">
    <source>
        <dbReference type="ARBA" id="ARBA00022490"/>
    </source>
</evidence>
<feature type="domain" description="CUE" evidence="16">
    <location>
        <begin position="354"/>
        <end position="401"/>
    </location>
</feature>
<dbReference type="GO" id="GO:0006508">
    <property type="term" value="P:proteolysis"/>
    <property type="evidence" value="ECO:0007669"/>
    <property type="project" value="UniProtKB-KW"/>
</dbReference>
<comment type="function">
    <text evidence="12">Deubiquitinating enzyme that hydrolyzes 'Lys-6'- and 'Lys-11'-linked polyubiquitin. Also hydrolyzes heterotypic (mixed and branched) and homotypic chains. Important regulator of energy metabolism. Glucose and fatty acids trigger its nuclear translocation by CBP-dependent acetylation. In the nucleus, deubiquitinates and stabilizes the nuclear receptor PPARD regulating the expression of various genes involved in glucose and lipid metabolism and oxidative phosphorylation. Also acts as a negative regulator of the ribosome quality control (RQC) by mediating deubiquitination of 40S ribosomal proteins RPS10/eS10 and RPS20/uS10, thereby antagonizing ZNF598-mediated 40S ubiquitination.</text>
</comment>
<keyword evidence="6" id="KW-0645">Protease</keyword>
<dbReference type="GO" id="GO:0016579">
    <property type="term" value="P:protein deubiquitination"/>
    <property type="evidence" value="ECO:0007669"/>
    <property type="project" value="TreeGrafter"/>
</dbReference>
<evidence type="ECO:0000256" key="13">
    <source>
        <dbReference type="ARBA" id="ARBA00074859"/>
    </source>
</evidence>
<reference evidence="18" key="1">
    <citation type="submission" date="2025-08" db="UniProtKB">
        <authorList>
            <consortium name="RefSeq"/>
        </authorList>
    </citation>
    <scope>IDENTIFICATION</scope>
    <source>
        <tissue evidence="18">Gonads</tissue>
    </source>
</reference>
<evidence type="ECO:0000256" key="3">
    <source>
        <dbReference type="ARBA" id="ARBA00004496"/>
    </source>
</evidence>
<evidence type="ECO:0000259" key="15">
    <source>
        <dbReference type="PROSITE" id="PS50802"/>
    </source>
</evidence>
<keyword evidence="5" id="KW-0963">Cytoplasm</keyword>
<dbReference type="GO" id="GO:0005634">
    <property type="term" value="C:nucleus"/>
    <property type="evidence" value="ECO:0007669"/>
    <property type="project" value="UniProtKB-SubCell"/>
</dbReference>
<dbReference type="SUPFAM" id="SSF54001">
    <property type="entry name" value="Cysteine proteinases"/>
    <property type="match status" value="1"/>
</dbReference>
<feature type="region of interest" description="Disordered" evidence="14">
    <location>
        <begin position="289"/>
        <end position="323"/>
    </location>
</feature>
<dbReference type="GO" id="GO:0043130">
    <property type="term" value="F:ubiquitin binding"/>
    <property type="evidence" value="ECO:0007669"/>
    <property type="project" value="InterPro"/>
</dbReference>
<evidence type="ECO:0000256" key="7">
    <source>
        <dbReference type="ARBA" id="ARBA00022786"/>
    </source>
</evidence>
<dbReference type="InterPro" id="IPR050704">
    <property type="entry name" value="Peptidase_C85-like"/>
</dbReference>
<feature type="region of interest" description="Disordered" evidence="14">
    <location>
        <begin position="434"/>
        <end position="476"/>
    </location>
</feature>
<keyword evidence="10" id="KW-0007">Acetylation</keyword>
<comment type="subcellular location">
    <subcellularLocation>
        <location evidence="3">Cytoplasm</location>
    </subcellularLocation>
    <subcellularLocation>
        <location evidence="2">Nucleus</location>
    </subcellularLocation>
</comment>
<evidence type="ECO:0000256" key="12">
    <source>
        <dbReference type="ARBA" id="ARBA00059041"/>
    </source>
</evidence>
<evidence type="ECO:0000256" key="9">
    <source>
        <dbReference type="ARBA" id="ARBA00022807"/>
    </source>
</evidence>
<keyword evidence="7" id="KW-0833">Ubl conjugation pathway</keyword>
<feature type="region of interest" description="Disordered" evidence="14">
    <location>
        <begin position="594"/>
        <end position="636"/>
    </location>
</feature>
<protein>
    <recommendedName>
        <fullName evidence="13">OTU domain-containing protein 3</fullName>
        <ecNumber evidence="4">3.4.19.12</ecNumber>
    </recommendedName>
</protein>
<evidence type="ECO:0000259" key="16">
    <source>
        <dbReference type="PROSITE" id="PS51140"/>
    </source>
</evidence>
<dbReference type="InterPro" id="IPR038765">
    <property type="entry name" value="Papain-like_cys_pep_sf"/>
</dbReference>
<keyword evidence="11" id="KW-0539">Nucleus</keyword>
<feature type="region of interest" description="Disordered" evidence="14">
    <location>
        <begin position="184"/>
        <end position="218"/>
    </location>
</feature>
<evidence type="ECO:0000256" key="10">
    <source>
        <dbReference type="ARBA" id="ARBA00022990"/>
    </source>
</evidence>
<dbReference type="PROSITE" id="PS50802">
    <property type="entry name" value="OTU"/>
    <property type="match status" value="1"/>
</dbReference>
<dbReference type="FunFam" id="3.90.70.80:FF:000005">
    <property type="entry name" value="OTU domain-containing protein 3"/>
    <property type="match status" value="1"/>
</dbReference>
<comment type="catalytic activity">
    <reaction evidence="1">
        <text>Thiol-dependent hydrolysis of ester, thioester, amide, peptide and isopeptide bonds formed by the C-terminal Gly of ubiquitin (a 76-residue protein attached to proteins as an intracellular targeting signal).</text>
        <dbReference type="EC" id="3.4.19.12"/>
    </reaction>
</comment>
<sequence length="677" mass="75620">MSGRSKGSGHRNLTKGQRLDAMARKKDERAVRQAHQRTKKMESYLADDDNFGSFKNQLGKLGLELRDIPGDGNCLFRALGDQLEGHARNHYKHRLDTTEYMIQNKQDFEPFVEDDVPFERHIALLKKQGTYAGNDALVAFARLHGVNVVIHQLSSPLWQIHGTEKTNARQLHISYHNGDHYSSVRKIGDKSESPTSIKLQIGDEKPKSTKSKNPKKPYEYSYYNGDNYDAYCDTEDYGYEDEVARIVRSEEDVQENVMKMTGCAIHGTEKTNARQLHISYHNGDHYSSVRKIGDKSESPTSIKLQIGDEEPKSTKSKNPKKPYEYSYYNGDNYDAYCDTEDYGYDDEVARIVRSEEDVQENVMKMTGCADVSLVREVLEENNYDVESAVDHLLSIMVTLEDRGVDPGSSVSSSFAAASSDSVSVDSGIWSHHGTGTRIFGNPGAESGAKPKGQNHQKGAARQLGKQKKLEKKKRAEERHRLKVLGEVPDNHNHNHNVPDSDNDDTVVITSNLGMLKVYPDKHYRGMDGWDVSLVREVLEENNYDVESAVDHLLSIMVTLEDRGVDPGSSVSSSFAAASSDSVSVDSGIWSHHGTGTRIFGNPGAESGAKPKGQNHQKGAARQLGKQKKLEKKKRAEERHRLKVLGEVPDNHNHNHNVPDSDNDDTVVITSNLGMLKV</sequence>
<dbReference type="EC" id="3.4.19.12" evidence="4"/>
<dbReference type="Gene3D" id="3.90.70.80">
    <property type="match status" value="2"/>
</dbReference>
<feature type="region of interest" description="Disordered" evidence="14">
    <location>
        <begin position="1"/>
        <end position="39"/>
    </location>
</feature>
<dbReference type="GO" id="GO:0005737">
    <property type="term" value="C:cytoplasm"/>
    <property type="evidence" value="ECO:0007669"/>
    <property type="project" value="UniProtKB-SubCell"/>
</dbReference>
<dbReference type="CDD" id="cd14279">
    <property type="entry name" value="CUE"/>
    <property type="match status" value="2"/>
</dbReference>
<name>A0A1S3I4U4_LINAN</name>
<dbReference type="Pfam" id="PF02338">
    <property type="entry name" value="OTU"/>
    <property type="match status" value="1"/>
</dbReference>
<evidence type="ECO:0000256" key="11">
    <source>
        <dbReference type="ARBA" id="ARBA00023242"/>
    </source>
</evidence>
<dbReference type="InterPro" id="IPR003323">
    <property type="entry name" value="OTU_dom"/>
</dbReference>
<dbReference type="Pfam" id="PF02845">
    <property type="entry name" value="CUE"/>
    <property type="match status" value="1"/>
</dbReference>
<dbReference type="GO" id="GO:0004843">
    <property type="term" value="F:cysteine-type deubiquitinase activity"/>
    <property type="evidence" value="ECO:0007669"/>
    <property type="project" value="UniProtKB-EC"/>
</dbReference>
<accession>A0A1S3I4U4</accession>
<dbReference type="CDD" id="cd22770">
    <property type="entry name" value="OTU_OTUD3"/>
    <property type="match status" value="1"/>
</dbReference>
<evidence type="ECO:0000313" key="18">
    <source>
        <dbReference type="RefSeq" id="XP_013393287.1"/>
    </source>
</evidence>
<evidence type="ECO:0000256" key="6">
    <source>
        <dbReference type="ARBA" id="ARBA00022670"/>
    </source>
</evidence>
<evidence type="ECO:0000256" key="1">
    <source>
        <dbReference type="ARBA" id="ARBA00000707"/>
    </source>
</evidence>
<dbReference type="Proteomes" id="UP000085678">
    <property type="component" value="Unplaced"/>
</dbReference>
<dbReference type="OrthoDB" id="415023at2759"/>
<dbReference type="KEGG" id="lak:106161008"/>
<dbReference type="InParanoid" id="A0A1S3I4U4"/>
<keyword evidence="8" id="KW-0378">Hydrolase</keyword>
<feature type="domain" description="OTU" evidence="15">
    <location>
        <begin position="63"/>
        <end position="187"/>
    </location>
</feature>
<keyword evidence="9" id="KW-0788">Thiol protease</keyword>
<evidence type="ECO:0000256" key="2">
    <source>
        <dbReference type="ARBA" id="ARBA00004123"/>
    </source>
</evidence>
<keyword evidence="17" id="KW-1185">Reference proteome</keyword>
<evidence type="ECO:0000256" key="14">
    <source>
        <dbReference type="SAM" id="MobiDB-lite"/>
    </source>
</evidence>
<feature type="compositionally biased region" description="Basic and acidic residues" evidence="14">
    <location>
        <begin position="17"/>
        <end position="31"/>
    </location>
</feature>
<dbReference type="STRING" id="7574.A0A1S3I4U4"/>
<dbReference type="AlphaFoldDB" id="A0A1S3I4U4"/>
<dbReference type="GeneID" id="106161008"/>
<evidence type="ECO:0000256" key="4">
    <source>
        <dbReference type="ARBA" id="ARBA00012759"/>
    </source>
</evidence>
<proteinExistence type="predicted"/>
<organism evidence="17 18">
    <name type="scientific">Lingula anatina</name>
    <name type="common">Brachiopod</name>
    <name type="synonym">Lingula unguis</name>
    <dbReference type="NCBI Taxonomy" id="7574"/>
    <lineage>
        <taxon>Eukaryota</taxon>
        <taxon>Metazoa</taxon>
        <taxon>Spiralia</taxon>
        <taxon>Lophotrochozoa</taxon>
        <taxon>Brachiopoda</taxon>
        <taxon>Linguliformea</taxon>
        <taxon>Lingulata</taxon>
        <taxon>Lingulida</taxon>
        <taxon>Linguloidea</taxon>
        <taxon>Lingulidae</taxon>
        <taxon>Lingula</taxon>
    </lineage>
</organism>
<dbReference type="RefSeq" id="XP_013393287.1">
    <property type="nucleotide sequence ID" value="XM_013537833.1"/>
</dbReference>
<gene>
    <name evidence="18" type="primary">LOC106161008</name>
</gene>
<evidence type="ECO:0000313" key="17">
    <source>
        <dbReference type="Proteomes" id="UP000085678"/>
    </source>
</evidence>
<evidence type="ECO:0000256" key="8">
    <source>
        <dbReference type="ARBA" id="ARBA00022801"/>
    </source>
</evidence>
<dbReference type="InterPro" id="IPR003892">
    <property type="entry name" value="CUE"/>
</dbReference>
<dbReference type="PANTHER" id="PTHR12419">
    <property type="entry name" value="OTU DOMAIN CONTAINING PROTEIN"/>
    <property type="match status" value="1"/>
</dbReference>